<keyword evidence="7" id="KW-1185">Reference proteome</keyword>
<feature type="transmembrane region" description="Helical" evidence="4">
    <location>
        <begin position="315"/>
        <end position="335"/>
    </location>
</feature>
<proteinExistence type="inferred from homology"/>
<feature type="transmembrane region" description="Helical" evidence="4">
    <location>
        <begin position="113"/>
        <end position="133"/>
    </location>
</feature>
<dbReference type="PROSITE" id="PS50850">
    <property type="entry name" value="MFS"/>
    <property type="match status" value="1"/>
</dbReference>
<name>A0A9N9ZBB7_9HYPO</name>
<dbReference type="Pfam" id="PF07690">
    <property type="entry name" value="MFS_1"/>
    <property type="match status" value="1"/>
</dbReference>
<dbReference type="OrthoDB" id="6499973at2759"/>
<feature type="region of interest" description="Disordered" evidence="3">
    <location>
        <begin position="1"/>
        <end position="40"/>
    </location>
</feature>
<comment type="caution">
    <text evidence="6">The sequence shown here is derived from an EMBL/GenBank/DDBJ whole genome shotgun (WGS) entry which is preliminary data.</text>
</comment>
<keyword evidence="4" id="KW-0812">Transmembrane</keyword>
<feature type="transmembrane region" description="Helical" evidence="4">
    <location>
        <begin position="174"/>
        <end position="193"/>
    </location>
</feature>
<organism evidence="6 7">
    <name type="scientific">Clonostachys solani</name>
    <dbReference type="NCBI Taxonomy" id="160281"/>
    <lineage>
        <taxon>Eukaryota</taxon>
        <taxon>Fungi</taxon>
        <taxon>Dikarya</taxon>
        <taxon>Ascomycota</taxon>
        <taxon>Pezizomycotina</taxon>
        <taxon>Sordariomycetes</taxon>
        <taxon>Hypocreomycetidae</taxon>
        <taxon>Hypocreales</taxon>
        <taxon>Bionectriaceae</taxon>
        <taxon>Clonostachys</taxon>
    </lineage>
</organism>
<evidence type="ECO:0000259" key="5">
    <source>
        <dbReference type="PROSITE" id="PS50850"/>
    </source>
</evidence>
<sequence>MVRGLRLGRSDPETEKATTDLESNQETLENSPENSTAVSNAVPDGGLRAWVQVLLMHIVFMNTWGVANGYGVFQEYYTQHLPESQSTISWIGSVQVCLLFLVGVVAGRITDAGYFRIVFTVGVLLQLLGIFLASLTSKYWQIFLSQALCVGLGNGFAFVPSLTVMASYFKQNRAFAVGLAAAGGGTGGLIYPTLINQLVNNDSIGGYPWTMRIMGFLMLATYIPCVIWFAPRLPARRGGQFIDTAAFKEVPFILFALSQFTSFWGLYFAFFFMGTFARDIIGIAQPINLVMVLNGCGIVGRILPNFLADRWTGPLNMLIPLNLGAAILIYCWSAIRTESGLYVFAILYGILAAALQALYPALATTMTPDPDKTGTRVGMIFSFVSISTLTGPFISGQLITRNDGNYLYAQLFAGSSVLVATLLALALRTCRAGLKLNVKV</sequence>
<keyword evidence="4" id="KW-1133">Transmembrane helix</keyword>
<dbReference type="InterPro" id="IPR050327">
    <property type="entry name" value="Proton-linked_MCT"/>
</dbReference>
<dbReference type="InterPro" id="IPR011701">
    <property type="entry name" value="MFS"/>
</dbReference>
<feature type="transmembrane region" description="Helical" evidence="4">
    <location>
        <begin position="374"/>
        <end position="394"/>
    </location>
</feature>
<evidence type="ECO:0000256" key="2">
    <source>
        <dbReference type="ARBA" id="ARBA00006727"/>
    </source>
</evidence>
<comment type="similarity">
    <text evidence="2">Belongs to the major facilitator superfamily. Monocarboxylate porter (TC 2.A.1.13) family.</text>
</comment>
<dbReference type="InterPro" id="IPR020846">
    <property type="entry name" value="MFS_dom"/>
</dbReference>
<dbReference type="PANTHER" id="PTHR11360">
    <property type="entry name" value="MONOCARBOXYLATE TRANSPORTER"/>
    <property type="match status" value="1"/>
</dbReference>
<dbReference type="EMBL" id="CABFOC020000044">
    <property type="protein sequence ID" value="CAH0052351.1"/>
    <property type="molecule type" value="Genomic_DNA"/>
</dbReference>
<evidence type="ECO:0000313" key="6">
    <source>
        <dbReference type="EMBL" id="CAH0052351.1"/>
    </source>
</evidence>
<feature type="transmembrane region" description="Helical" evidence="4">
    <location>
        <begin position="139"/>
        <end position="162"/>
    </location>
</feature>
<dbReference type="PANTHER" id="PTHR11360:SF130">
    <property type="entry name" value="MAJOR FACILITATOR SUPERFAMILY (MFS) PROFILE DOMAIN-CONTAINING PROTEIN-RELATED"/>
    <property type="match status" value="1"/>
</dbReference>
<evidence type="ECO:0000256" key="1">
    <source>
        <dbReference type="ARBA" id="ARBA00004141"/>
    </source>
</evidence>
<feature type="transmembrane region" description="Helical" evidence="4">
    <location>
        <begin position="49"/>
        <end position="67"/>
    </location>
</feature>
<evidence type="ECO:0000313" key="7">
    <source>
        <dbReference type="Proteomes" id="UP000775872"/>
    </source>
</evidence>
<feature type="compositionally biased region" description="Polar residues" evidence="3">
    <location>
        <begin position="20"/>
        <end position="39"/>
    </location>
</feature>
<dbReference type="GO" id="GO:0016020">
    <property type="term" value="C:membrane"/>
    <property type="evidence" value="ECO:0007669"/>
    <property type="project" value="UniProtKB-SubCell"/>
</dbReference>
<dbReference type="AlphaFoldDB" id="A0A9N9ZBB7"/>
<evidence type="ECO:0000256" key="4">
    <source>
        <dbReference type="SAM" id="Phobius"/>
    </source>
</evidence>
<feature type="compositionally biased region" description="Basic and acidic residues" evidence="3">
    <location>
        <begin position="8"/>
        <end position="19"/>
    </location>
</feature>
<dbReference type="Proteomes" id="UP000775872">
    <property type="component" value="Unassembled WGS sequence"/>
</dbReference>
<evidence type="ECO:0000256" key="3">
    <source>
        <dbReference type="SAM" id="MobiDB-lite"/>
    </source>
</evidence>
<feature type="transmembrane region" description="Helical" evidence="4">
    <location>
        <begin position="252"/>
        <end position="274"/>
    </location>
</feature>
<accession>A0A9N9ZBB7</accession>
<dbReference type="SUPFAM" id="SSF103473">
    <property type="entry name" value="MFS general substrate transporter"/>
    <property type="match status" value="1"/>
</dbReference>
<feature type="transmembrane region" description="Helical" evidence="4">
    <location>
        <begin position="87"/>
        <end position="106"/>
    </location>
</feature>
<comment type="subcellular location">
    <subcellularLocation>
        <location evidence="1">Membrane</location>
        <topology evidence="1">Multi-pass membrane protein</topology>
    </subcellularLocation>
</comment>
<feature type="transmembrane region" description="Helical" evidence="4">
    <location>
        <begin position="213"/>
        <end position="231"/>
    </location>
</feature>
<dbReference type="Gene3D" id="1.20.1250.20">
    <property type="entry name" value="MFS general substrate transporter like domains"/>
    <property type="match status" value="2"/>
</dbReference>
<keyword evidence="4" id="KW-0472">Membrane</keyword>
<dbReference type="GO" id="GO:0022857">
    <property type="term" value="F:transmembrane transporter activity"/>
    <property type="evidence" value="ECO:0007669"/>
    <property type="project" value="InterPro"/>
</dbReference>
<feature type="transmembrane region" description="Helical" evidence="4">
    <location>
        <begin position="406"/>
        <end position="427"/>
    </location>
</feature>
<protein>
    <recommendedName>
        <fullName evidence="5">Major facilitator superfamily (MFS) profile domain-containing protein</fullName>
    </recommendedName>
</protein>
<feature type="transmembrane region" description="Helical" evidence="4">
    <location>
        <begin position="341"/>
        <end position="362"/>
    </location>
</feature>
<dbReference type="InterPro" id="IPR036259">
    <property type="entry name" value="MFS_trans_sf"/>
</dbReference>
<feature type="domain" description="Major facilitator superfamily (MFS) profile" evidence="5">
    <location>
        <begin position="49"/>
        <end position="432"/>
    </location>
</feature>
<reference evidence="6" key="1">
    <citation type="submission" date="2021-10" db="EMBL/GenBank/DDBJ databases">
        <authorList>
            <person name="Piombo E."/>
        </authorList>
    </citation>
    <scope>NUCLEOTIDE SEQUENCE</scope>
</reference>
<gene>
    <name evidence="6" type="ORF">CSOL1703_00015471</name>
</gene>